<dbReference type="eggNOG" id="KOG4254">
    <property type="taxonomic scope" value="Eukaryota"/>
</dbReference>
<accession>K0R3V2</accession>
<reference evidence="1 2" key="1">
    <citation type="journal article" date="2012" name="Genome Biol.">
        <title>Genome and low-iron response of an oceanic diatom adapted to chronic iron limitation.</title>
        <authorList>
            <person name="Lommer M."/>
            <person name="Specht M."/>
            <person name="Roy A.S."/>
            <person name="Kraemer L."/>
            <person name="Andreson R."/>
            <person name="Gutowska M.A."/>
            <person name="Wolf J."/>
            <person name="Bergner S.V."/>
            <person name="Schilhabel M.B."/>
            <person name="Klostermeier U.C."/>
            <person name="Beiko R.G."/>
            <person name="Rosenstiel P."/>
            <person name="Hippler M."/>
            <person name="Laroche J."/>
        </authorList>
    </citation>
    <scope>NUCLEOTIDE SEQUENCE [LARGE SCALE GENOMIC DNA]</scope>
    <source>
        <strain evidence="1 2">CCMP1005</strain>
    </source>
</reference>
<dbReference type="GO" id="GO:0016116">
    <property type="term" value="P:carotenoid metabolic process"/>
    <property type="evidence" value="ECO:0007669"/>
    <property type="project" value="InterPro"/>
</dbReference>
<dbReference type="AlphaFoldDB" id="K0R3V2"/>
<keyword evidence="2" id="KW-1185">Reference proteome</keyword>
<evidence type="ECO:0000313" key="2">
    <source>
        <dbReference type="Proteomes" id="UP000266841"/>
    </source>
</evidence>
<dbReference type="InterPro" id="IPR045892">
    <property type="entry name" value="CrtISO-like"/>
</dbReference>
<protein>
    <submittedName>
        <fullName evidence="1">Uncharacterized protein</fullName>
    </submittedName>
</protein>
<dbReference type="Proteomes" id="UP000266841">
    <property type="component" value="Unassembled WGS sequence"/>
</dbReference>
<name>K0R3V2_THAOC</name>
<dbReference type="OrthoDB" id="7777654at2759"/>
<evidence type="ECO:0000313" key="1">
    <source>
        <dbReference type="EMBL" id="EJK47648.1"/>
    </source>
</evidence>
<organism evidence="1 2">
    <name type="scientific">Thalassiosira oceanica</name>
    <name type="common">Marine diatom</name>
    <dbReference type="NCBI Taxonomy" id="159749"/>
    <lineage>
        <taxon>Eukaryota</taxon>
        <taxon>Sar</taxon>
        <taxon>Stramenopiles</taxon>
        <taxon>Ochrophyta</taxon>
        <taxon>Bacillariophyta</taxon>
        <taxon>Coscinodiscophyceae</taxon>
        <taxon>Thalassiosirophycidae</taxon>
        <taxon>Thalassiosirales</taxon>
        <taxon>Thalassiosiraceae</taxon>
        <taxon>Thalassiosira</taxon>
    </lineage>
</organism>
<proteinExistence type="predicted"/>
<comment type="caution">
    <text evidence="1">The sequence shown here is derived from an EMBL/GenBank/DDBJ whole genome shotgun (WGS) entry which is preliminary data.</text>
</comment>
<dbReference type="PANTHER" id="PTHR46313">
    <property type="match status" value="1"/>
</dbReference>
<dbReference type="PANTHER" id="PTHR46313:SF3">
    <property type="entry name" value="PROLYCOPENE ISOMERASE, CHLOROPLASTIC"/>
    <property type="match status" value="1"/>
</dbReference>
<sequence length="181" mass="20623">MNTREGFQKPCVGFQLMGYQMILIVITPSLTWRTTSQWSTASEDFGDWERLIDWGFDNGKTDEANDYQRSAEYKALKDEKAEALWIALKRIIPDIRERAARKGSVVEVGTPLTHRRFNRRFRGTYCPAPSAGKDVWSLNGAKTPVDGLLACGDCCLYRFTWGCCERNYPQIHSLNQVLSAC</sequence>
<gene>
    <name evidence="1" type="ORF">THAOC_33618</name>
</gene>
<dbReference type="EMBL" id="AGNL01046762">
    <property type="protein sequence ID" value="EJK47648.1"/>
    <property type="molecule type" value="Genomic_DNA"/>
</dbReference>